<keyword evidence="1" id="KW-0812">Transmembrane</keyword>
<sequence length="356" mass="41062">FDVSSWSCAMIILFWILAFLSSTGLALREMTQKRIELKDPTNSGITIPDGTLFTFFFQNNVDDYLTADHKVDFYFDKDDKNVASVGINKLNKYVYVSTQTYLDGNWTDLKGDDLWTDTLPSNKGWWRVDIIKFDSQHLNVCVLGFCFKEARKYEISLNNIKKIRIQSNLVDFNSLVFSMQIPNPQVLISPITTKQSFYDNSYHRRLEWKPILHAELPKFAVGDSIDISVWMQPYNTDWLIPRLLFVEKAVNNDWPKSINSIFEIYQEEEKNSSPLEMKSVANHVKCFDGMPKGALLHLHIERITTYAVKTRVLYHNSGSAGFTCELNVAFYEKLDKEIQIIGNDGALPLIIEHSIL</sequence>
<dbReference type="EMBL" id="BTSY01000002">
    <property type="protein sequence ID" value="GMT12850.1"/>
    <property type="molecule type" value="Genomic_DNA"/>
</dbReference>
<feature type="transmembrane region" description="Helical" evidence="1">
    <location>
        <begin position="6"/>
        <end position="27"/>
    </location>
</feature>
<reference evidence="2" key="1">
    <citation type="submission" date="2023-10" db="EMBL/GenBank/DDBJ databases">
        <title>Genome assembly of Pristionchus species.</title>
        <authorList>
            <person name="Yoshida K."/>
            <person name="Sommer R.J."/>
        </authorList>
    </citation>
    <scope>NUCLEOTIDE SEQUENCE</scope>
    <source>
        <strain evidence="2">RS5133</strain>
    </source>
</reference>
<gene>
    <name evidence="2" type="ORF">PFISCL1PPCAC_4147</name>
</gene>
<feature type="non-terminal residue" evidence="2">
    <location>
        <position position="1"/>
    </location>
</feature>
<dbReference type="AlphaFoldDB" id="A0AAV5V2Y2"/>
<dbReference type="Proteomes" id="UP001432322">
    <property type="component" value="Unassembled WGS sequence"/>
</dbReference>
<keyword evidence="1" id="KW-0472">Membrane</keyword>
<proteinExistence type="predicted"/>
<evidence type="ECO:0000256" key="1">
    <source>
        <dbReference type="SAM" id="Phobius"/>
    </source>
</evidence>
<keyword evidence="1" id="KW-1133">Transmembrane helix</keyword>
<accession>A0AAV5V2Y2</accession>
<protein>
    <submittedName>
        <fullName evidence="2">Uncharacterized protein</fullName>
    </submittedName>
</protein>
<name>A0AAV5V2Y2_9BILA</name>
<comment type="caution">
    <text evidence="2">The sequence shown here is derived from an EMBL/GenBank/DDBJ whole genome shotgun (WGS) entry which is preliminary data.</text>
</comment>
<keyword evidence="3" id="KW-1185">Reference proteome</keyword>
<evidence type="ECO:0000313" key="2">
    <source>
        <dbReference type="EMBL" id="GMT12850.1"/>
    </source>
</evidence>
<organism evidence="2 3">
    <name type="scientific">Pristionchus fissidentatus</name>
    <dbReference type="NCBI Taxonomy" id="1538716"/>
    <lineage>
        <taxon>Eukaryota</taxon>
        <taxon>Metazoa</taxon>
        <taxon>Ecdysozoa</taxon>
        <taxon>Nematoda</taxon>
        <taxon>Chromadorea</taxon>
        <taxon>Rhabditida</taxon>
        <taxon>Rhabditina</taxon>
        <taxon>Diplogasteromorpha</taxon>
        <taxon>Diplogasteroidea</taxon>
        <taxon>Neodiplogasteridae</taxon>
        <taxon>Pristionchus</taxon>
    </lineage>
</organism>
<evidence type="ECO:0000313" key="3">
    <source>
        <dbReference type="Proteomes" id="UP001432322"/>
    </source>
</evidence>